<dbReference type="PROSITE" id="PS51450">
    <property type="entry name" value="LRR"/>
    <property type="match status" value="1"/>
</dbReference>
<dbReference type="InterPro" id="IPR007111">
    <property type="entry name" value="NACHT_NTPase"/>
</dbReference>
<organism evidence="5 7">
    <name type="scientific">Acanthaster planci</name>
    <name type="common">Crown-of-thorns starfish</name>
    <dbReference type="NCBI Taxonomy" id="133434"/>
    <lineage>
        <taxon>Eukaryota</taxon>
        <taxon>Metazoa</taxon>
        <taxon>Echinodermata</taxon>
        <taxon>Eleutherozoa</taxon>
        <taxon>Asterozoa</taxon>
        <taxon>Asteroidea</taxon>
        <taxon>Valvatacea</taxon>
        <taxon>Valvatida</taxon>
        <taxon>Acanthasteridae</taxon>
        <taxon>Acanthaster</taxon>
    </lineage>
</organism>
<feature type="compositionally biased region" description="Basic and acidic residues" evidence="3">
    <location>
        <begin position="184"/>
        <end position="198"/>
    </location>
</feature>
<sequence>MLTKIERTAKKEKERTEADPTANLKQQMMYGDPGVPKAREGSRKAKKRSRSNSQPEATDDVRNPDVPKAREDSRKGKKRSRSNSQPEARDDLHDPDAHKDRVDSRKGKKRSRSNSQPEARDNVPDPDVPKDREDSKKGKKRSRSNSQREAKDDVRDPGVPKDRGDSRKGKKRSRSNSQPEATDDVQHPETHKAREDSRRGKKRSRSNSQPEARDDVRDPDVPKDRGDSRKGKKRSRSDSQPETTDDVQHPEIHKARGDSRKGKRRRRSNSQREATDDLHDRDARKDREDSRRGKKRSRSNSQPEATGILDDITLWMLAGKFRSKDLPLLASKFGIDYAEVTHLEADHCRDVHRQIYEVFIKWRCNQPVNVNQRESSCKLLTEMGYAEVADELMNKCPIGSDVQYGATARKWKERLQKKYLNEGSFVEGNPWNESVKLKIPKIFINIPLITGEGTTERTHASYEDILPLTTEEGEQICTVVLNGLAGTGKTIILKKIAYDWAFGKIRVLKDYDLVFLLEMRELKEGSDLMDAVLDQLLTECPNKERNALWTYIQQNPRKVLILLDGFDEMKTTPLSKSSFGSILKILSRKSCRGCTVLVSTRPSHFDTLVTKELVQEPFTNTRVTGFQKEHIRQYVIEVFKYFGKPNEAEGLLEEVVSYSHLVSLAETPMLLHWMCLLYKERTTLLEPVSLQYKNMFQFLCKRKNVSEKEMFNAVYQLGKASLSGLHSPDHVVTFKENRFKQDVRNVSLTVGILKREREFERLIPQNVVKFLDKTVQCFCAAFYLQRKHLKKDIRTKLWKIVNETLLKCRWDSDYHLLLRFCCGVSETSTCLSAPVSTPTCAFEIQNIFLESCQEDLSYEKEEGRLALHCYRESQPKHLPPEKFIRSFLTDVVTIENIDIDCLNSVTYFWKRVAVQPKDSDRAHLAEVKKLNITSCDFTRCLKDLTTGISAMTKLHHVTLCQCLTDKSSEHVIESLRNLCNLTTLNLSGNNLSKPLLWVQHLKHMKALKQLHLCNCSLNGQGAKKVIEALFGLAILTTLNLSGNNLGNTAEWCQKLKHMKALKQLHLCNCSLNGQGVKYVIEALCDLANVTTLNLSGNNLDHTAEWCQKLKHMKALKQLHLCNCSLNGRDVKHVAKSNLTELVVLDLKYNSLAGTAASWCKHMKHFKALQQLHLSHCSLNEQDKSHVSESLTCDLPELVNE</sequence>
<dbReference type="RefSeq" id="XP_022085561.1">
    <property type="nucleotide sequence ID" value="XM_022229869.1"/>
</dbReference>
<dbReference type="PROSITE" id="PS50837">
    <property type="entry name" value="NACHT"/>
    <property type="match status" value="1"/>
</dbReference>
<dbReference type="CDD" id="cd01670">
    <property type="entry name" value="Death"/>
    <property type="match status" value="1"/>
</dbReference>
<dbReference type="GeneID" id="110976531"/>
<dbReference type="Pfam" id="PF00560">
    <property type="entry name" value="LRR_1"/>
    <property type="match status" value="1"/>
</dbReference>
<dbReference type="RefSeq" id="XP_022085562.1">
    <property type="nucleotide sequence ID" value="XM_022229870.1"/>
</dbReference>
<dbReference type="InterPro" id="IPR027417">
    <property type="entry name" value="P-loop_NTPase"/>
</dbReference>
<dbReference type="Gene3D" id="1.10.533.10">
    <property type="entry name" value="Death Domain, Fas"/>
    <property type="match status" value="1"/>
</dbReference>
<evidence type="ECO:0000313" key="5">
    <source>
        <dbReference type="Proteomes" id="UP000694845"/>
    </source>
</evidence>
<dbReference type="PANTHER" id="PTHR46312:SF2">
    <property type="entry name" value="NUCLEOTIDE-BINDING OLIGOMERIZATION DOMAIN-CONTAINING PROTEIN 2-LIKE"/>
    <property type="match status" value="1"/>
</dbReference>
<feature type="compositionally biased region" description="Basic and acidic residues" evidence="3">
    <location>
        <begin position="146"/>
        <end position="167"/>
    </location>
</feature>
<feature type="compositionally biased region" description="Basic and acidic residues" evidence="3">
    <location>
        <begin position="246"/>
        <end position="260"/>
    </location>
</feature>
<feature type="compositionally biased region" description="Basic and acidic residues" evidence="3">
    <location>
        <begin position="118"/>
        <end position="136"/>
    </location>
</feature>
<evidence type="ECO:0000313" key="6">
    <source>
        <dbReference type="RefSeq" id="XP_022085561.1"/>
    </source>
</evidence>
<dbReference type="GO" id="GO:0005524">
    <property type="term" value="F:ATP binding"/>
    <property type="evidence" value="ECO:0007669"/>
    <property type="project" value="UniProtKB-KW"/>
</dbReference>
<evidence type="ECO:0000313" key="7">
    <source>
        <dbReference type="RefSeq" id="XP_022085562.1"/>
    </source>
</evidence>
<evidence type="ECO:0000313" key="8">
    <source>
        <dbReference type="RefSeq" id="XP_022085563.1"/>
    </source>
</evidence>
<dbReference type="Gene3D" id="3.80.10.10">
    <property type="entry name" value="Ribonuclease Inhibitor"/>
    <property type="match status" value="1"/>
</dbReference>
<dbReference type="AlphaFoldDB" id="A0A8B7XZ79"/>
<gene>
    <name evidence="6 7 8" type="primary">LOC110976531</name>
</gene>
<dbReference type="InterPro" id="IPR001611">
    <property type="entry name" value="Leu-rich_rpt"/>
</dbReference>
<dbReference type="Proteomes" id="UP000694845">
    <property type="component" value="Unplaced"/>
</dbReference>
<feature type="compositionally biased region" description="Basic and acidic residues" evidence="3">
    <location>
        <begin position="273"/>
        <end position="291"/>
    </location>
</feature>
<feature type="domain" description="NACHT" evidence="4">
    <location>
        <begin position="477"/>
        <end position="603"/>
    </location>
</feature>
<evidence type="ECO:0000256" key="2">
    <source>
        <dbReference type="ARBA" id="ARBA00022840"/>
    </source>
</evidence>
<evidence type="ECO:0000256" key="3">
    <source>
        <dbReference type="SAM" id="MobiDB-lite"/>
    </source>
</evidence>
<evidence type="ECO:0000256" key="1">
    <source>
        <dbReference type="ARBA" id="ARBA00022741"/>
    </source>
</evidence>
<dbReference type="Gene3D" id="3.40.50.300">
    <property type="entry name" value="P-loop containing nucleotide triphosphate hydrolases"/>
    <property type="match status" value="1"/>
</dbReference>
<keyword evidence="2" id="KW-0067">ATP-binding</keyword>
<dbReference type="OrthoDB" id="120976at2759"/>
<feature type="compositionally biased region" description="Basic and acidic residues" evidence="3">
    <location>
        <begin position="59"/>
        <end position="74"/>
    </location>
</feature>
<dbReference type="RefSeq" id="XP_022085563.1">
    <property type="nucleotide sequence ID" value="XM_022229871.1"/>
</dbReference>
<dbReference type="PANTHER" id="PTHR46312">
    <property type="entry name" value="NACHT DOMAIN-CONTAINING PROTEIN"/>
    <property type="match status" value="1"/>
</dbReference>
<name>A0A8B7XZ79_ACAPL</name>
<dbReference type="SUPFAM" id="SSF52047">
    <property type="entry name" value="RNI-like"/>
    <property type="match status" value="1"/>
</dbReference>
<feature type="region of interest" description="Disordered" evidence="3">
    <location>
        <begin position="1"/>
        <end position="304"/>
    </location>
</feature>
<proteinExistence type="predicted"/>
<keyword evidence="5" id="KW-1185">Reference proteome</keyword>
<dbReference type="InterPro" id="IPR032675">
    <property type="entry name" value="LRR_dom_sf"/>
</dbReference>
<accession>A0A8B7XZ79</accession>
<dbReference type="SUPFAM" id="SSF52540">
    <property type="entry name" value="P-loop containing nucleoside triphosphate hydrolases"/>
    <property type="match status" value="1"/>
</dbReference>
<keyword evidence="1" id="KW-0547">Nucleotide-binding</keyword>
<protein>
    <submittedName>
        <fullName evidence="6 7">NLR family CARD domain-containing protein 4-like isoform X1</fullName>
    </submittedName>
</protein>
<feature type="compositionally biased region" description="Basic and acidic residues" evidence="3">
    <location>
        <begin position="87"/>
        <end position="105"/>
    </location>
</feature>
<feature type="compositionally biased region" description="Basic and acidic residues" evidence="3">
    <location>
        <begin position="211"/>
        <end position="229"/>
    </location>
</feature>
<dbReference type="SUPFAM" id="SSF47986">
    <property type="entry name" value="DEATH domain"/>
    <property type="match status" value="1"/>
</dbReference>
<dbReference type="Pfam" id="PF05729">
    <property type="entry name" value="NACHT"/>
    <property type="match status" value="1"/>
</dbReference>
<feature type="compositionally biased region" description="Basic and acidic residues" evidence="3">
    <location>
        <begin position="1"/>
        <end position="18"/>
    </location>
</feature>
<dbReference type="KEGG" id="aplc:110976531"/>
<evidence type="ECO:0000259" key="4">
    <source>
        <dbReference type="PROSITE" id="PS50837"/>
    </source>
</evidence>
<reference evidence="6 7" key="1">
    <citation type="submission" date="2025-04" db="UniProtKB">
        <authorList>
            <consortium name="RefSeq"/>
        </authorList>
    </citation>
    <scope>IDENTIFICATION</scope>
</reference>
<dbReference type="InterPro" id="IPR011029">
    <property type="entry name" value="DEATH-like_dom_sf"/>
</dbReference>